<evidence type="ECO:0000256" key="1">
    <source>
        <dbReference type="SAM" id="MobiDB-lite"/>
    </source>
</evidence>
<protein>
    <submittedName>
        <fullName evidence="2">Uncharacterized protein</fullName>
    </submittedName>
</protein>
<dbReference type="Proteomes" id="UP000006038">
    <property type="component" value="Chromosome 6"/>
</dbReference>
<accession>J3ME78</accession>
<reference evidence="2" key="2">
    <citation type="submission" date="2013-04" db="UniProtKB">
        <authorList>
            <consortium name="EnsemblPlants"/>
        </authorList>
    </citation>
    <scope>IDENTIFICATION</scope>
</reference>
<keyword evidence="3" id="KW-1185">Reference proteome</keyword>
<dbReference type="HOGENOM" id="CLU_919427_0_0_1"/>
<sequence length="303" mass="34950">MSGQDHATSSTTAGTSSRSRQSQNKLPDSKFTITKVDRTGTPIATEAAARRFSNDEARLKKRAFSTIGTAWKNFKHELHTEYMLDPNESIPLEDYPHITPEICEQFKRLKRTPEFQAISEAHRQLQARNEHPHMLRTGGYIRRMEQWRKEDEVARQSNILAPFADIPDERARNWDRAQGEETAMCILQVRMAPSFVCDAAKGQAYKPTTTTRVHDANLVAGHAKAYFVVGFDDIYDLFRLRAVDTGYVWKETRRTNNQVGFIDPYKINGTQLNNALEDVLEYIRNILWAHQDKEFIMFPQNQQ</sequence>
<dbReference type="AlphaFoldDB" id="J3ME78"/>
<name>J3ME78_ORYBR</name>
<feature type="region of interest" description="Disordered" evidence="1">
    <location>
        <begin position="1"/>
        <end position="30"/>
    </location>
</feature>
<dbReference type="Gramene" id="OB06G23220.1">
    <property type="protein sequence ID" value="OB06G23220.1"/>
    <property type="gene ID" value="OB06G23220"/>
</dbReference>
<proteinExistence type="predicted"/>
<evidence type="ECO:0000313" key="2">
    <source>
        <dbReference type="EnsemblPlants" id="OB06G23220.1"/>
    </source>
</evidence>
<reference evidence="2" key="1">
    <citation type="journal article" date="2013" name="Nat. Commun.">
        <title>Whole-genome sequencing of Oryza brachyantha reveals mechanisms underlying Oryza genome evolution.</title>
        <authorList>
            <person name="Chen J."/>
            <person name="Huang Q."/>
            <person name="Gao D."/>
            <person name="Wang J."/>
            <person name="Lang Y."/>
            <person name="Liu T."/>
            <person name="Li B."/>
            <person name="Bai Z."/>
            <person name="Luis Goicoechea J."/>
            <person name="Liang C."/>
            <person name="Chen C."/>
            <person name="Zhang W."/>
            <person name="Sun S."/>
            <person name="Liao Y."/>
            <person name="Zhang X."/>
            <person name="Yang L."/>
            <person name="Song C."/>
            <person name="Wang M."/>
            <person name="Shi J."/>
            <person name="Liu G."/>
            <person name="Liu J."/>
            <person name="Zhou H."/>
            <person name="Zhou W."/>
            <person name="Yu Q."/>
            <person name="An N."/>
            <person name="Chen Y."/>
            <person name="Cai Q."/>
            <person name="Wang B."/>
            <person name="Liu B."/>
            <person name="Min J."/>
            <person name="Huang Y."/>
            <person name="Wu H."/>
            <person name="Li Z."/>
            <person name="Zhang Y."/>
            <person name="Yin Y."/>
            <person name="Song W."/>
            <person name="Jiang J."/>
            <person name="Jackson S.A."/>
            <person name="Wing R.A."/>
            <person name="Wang J."/>
            <person name="Chen M."/>
        </authorList>
    </citation>
    <scope>NUCLEOTIDE SEQUENCE [LARGE SCALE GENOMIC DNA]</scope>
    <source>
        <strain evidence="2">cv. IRGC 101232</strain>
    </source>
</reference>
<organism evidence="2">
    <name type="scientific">Oryza brachyantha</name>
    <name type="common">malo sina</name>
    <dbReference type="NCBI Taxonomy" id="4533"/>
    <lineage>
        <taxon>Eukaryota</taxon>
        <taxon>Viridiplantae</taxon>
        <taxon>Streptophyta</taxon>
        <taxon>Embryophyta</taxon>
        <taxon>Tracheophyta</taxon>
        <taxon>Spermatophyta</taxon>
        <taxon>Magnoliopsida</taxon>
        <taxon>Liliopsida</taxon>
        <taxon>Poales</taxon>
        <taxon>Poaceae</taxon>
        <taxon>BOP clade</taxon>
        <taxon>Oryzoideae</taxon>
        <taxon>Oryzeae</taxon>
        <taxon>Oryzinae</taxon>
        <taxon>Oryza</taxon>
    </lineage>
</organism>
<feature type="compositionally biased region" description="Low complexity" evidence="1">
    <location>
        <begin position="7"/>
        <end position="23"/>
    </location>
</feature>
<evidence type="ECO:0000313" key="3">
    <source>
        <dbReference type="Proteomes" id="UP000006038"/>
    </source>
</evidence>
<dbReference type="PANTHER" id="PTHR33018">
    <property type="entry name" value="OS10G0338966 PROTEIN-RELATED"/>
    <property type="match status" value="1"/>
</dbReference>
<dbReference type="PANTHER" id="PTHR33018:SF30">
    <property type="entry name" value="OS02G0502850 PROTEIN"/>
    <property type="match status" value="1"/>
</dbReference>
<dbReference type="EnsemblPlants" id="OB06G23220.1">
    <property type="protein sequence ID" value="OB06G23220.1"/>
    <property type="gene ID" value="OB06G23220"/>
</dbReference>